<proteinExistence type="predicted"/>
<dbReference type="AlphaFoldDB" id="A0A3D9FD50"/>
<dbReference type="RefSeq" id="WP_116235092.1">
    <property type="nucleotide sequence ID" value="NZ_QRDP01000004.1"/>
</dbReference>
<keyword evidence="2" id="KW-1185">Reference proteome</keyword>
<evidence type="ECO:0000313" key="2">
    <source>
        <dbReference type="Proteomes" id="UP000256310"/>
    </source>
</evidence>
<sequence length="76" mass="8532">MENWDTDEEGNLKVHVFRGYESATAPGHVLLRMLYFSEKSTLPENTPEGFQVTLTPDMARKFAADLLANADQAEKS</sequence>
<dbReference type="Proteomes" id="UP000256310">
    <property type="component" value="Unassembled WGS sequence"/>
</dbReference>
<dbReference type="EMBL" id="QRDP01000004">
    <property type="protein sequence ID" value="RED15588.1"/>
    <property type="molecule type" value="Genomic_DNA"/>
</dbReference>
<accession>A0A3D9FD50</accession>
<organism evidence="1 2">
    <name type="scientific">Parasphingopyxis lamellibrachiae</name>
    <dbReference type="NCBI Taxonomy" id="680125"/>
    <lineage>
        <taxon>Bacteria</taxon>
        <taxon>Pseudomonadati</taxon>
        <taxon>Pseudomonadota</taxon>
        <taxon>Alphaproteobacteria</taxon>
        <taxon>Sphingomonadales</taxon>
        <taxon>Sphingomonadaceae</taxon>
        <taxon>Parasphingopyxis</taxon>
    </lineage>
</organism>
<name>A0A3D9FD50_9SPHN</name>
<reference evidence="1 2" key="1">
    <citation type="submission" date="2018-07" db="EMBL/GenBank/DDBJ databases">
        <title>Genomic Encyclopedia of Type Strains, Phase IV (KMG-IV): sequencing the most valuable type-strain genomes for metagenomic binning, comparative biology and taxonomic classification.</title>
        <authorList>
            <person name="Goeker M."/>
        </authorList>
    </citation>
    <scope>NUCLEOTIDE SEQUENCE [LARGE SCALE GENOMIC DNA]</scope>
    <source>
        <strain evidence="1 2">DSM 26725</strain>
    </source>
</reference>
<gene>
    <name evidence="1" type="ORF">DFR46_0586</name>
</gene>
<comment type="caution">
    <text evidence="1">The sequence shown here is derived from an EMBL/GenBank/DDBJ whole genome shotgun (WGS) entry which is preliminary data.</text>
</comment>
<evidence type="ECO:0000313" key="1">
    <source>
        <dbReference type="EMBL" id="RED15588.1"/>
    </source>
</evidence>
<protein>
    <submittedName>
        <fullName evidence="1">Uncharacterized protein</fullName>
    </submittedName>
</protein>